<dbReference type="SUPFAM" id="SSF53448">
    <property type="entry name" value="Nucleotide-diphospho-sugar transferases"/>
    <property type="match status" value="1"/>
</dbReference>
<keyword evidence="4" id="KW-0732">Signal</keyword>
<dbReference type="InterPro" id="IPR029044">
    <property type="entry name" value="Nucleotide-diphossugar_trans"/>
</dbReference>
<evidence type="ECO:0000256" key="2">
    <source>
        <dbReference type="ARBA" id="ARBA00022679"/>
    </source>
</evidence>
<evidence type="ECO:0000313" key="5">
    <source>
        <dbReference type="EMBL" id="KAK3058298.1"/>
    </source>
</evidence>
<comment type="similarity">
    <text evidence="1">Belongs to the glycosyltransferase 32 family.</text>
</comment>
<keyword evidence="3" id="KW-1133">Transmembrane helix</keyword>
<dbReference type="GO" id="GO:0016020">
    <property type="term" value="C:membrane"/>
    <property type="evidence" value="ECO:0007669"/>
    <property type="project" value="GOC"/>
</dbReference>
<dbReference type="AlphaFoldDB" id="A0AAJ0LWY2"/>
<keyword evidence="3" id="KW-0472">Membrane</keyword>
<keyword evidence="6" id="KW-1185">Reference proteome</keyword>
<evidence type="ECO:0000256" key="4">
    <source>
        <dbReference type="SAM" id="SignalP"/>
    </source>
</evidence>
<reference evidence="5" key="1">
    <citation type="submission" date="2023-04" db="EMBL/GenBank/DDBJ databases">
        <title>Black Yeasts Isolated from many extreme environments.</title>
        <authorList>
            <person name="Coleine C."/>
            <person name="Stajich J.E."/>
            <person name="Selbmann L."/>
        </authorList>
    </citation>
    <scope>NUCLEOTIDE SEQUENCE</scope>
    <source>
        <strain evidence="5">CCFEE 5312</strain>
    </source>
</reference>
<dbReference type="EMBL" id="JAWDJX010000002">
    <property type="protein sequence ID" value="KAK3058298.1"/>
    <property type="molecule type" value="Genomic_DNA"/>
</dbReference>
<organism evidence="5 6">
    <name type="scientific">Extremus antarcticus</name>
    <dbReference type="NCBI Taxonomy" id="702011"/>
    <lineage>
        <taxon>Eukaryota</taxon>
        <taxon>Fungi</taxon>
        <taxon>Dikarya</taxon>
        <taxon>Ascomycota</taxon>
        <taxon>Pezizomycotina</taxon>
        <taxon>Dothideomycetes</taxon>
        <taxon>Dothideomycetidae</taxon>
        <taxon>Mycosphaerellales</taxon>
        <taxon>Extremaceae</taxon>
        <taxon>Extremus</taxon>
    </lineage>
</organism>
<evidence type="ECO:0000256" key="3">
    <source>
        <dbReference type="SAM" id="Phobius"/>
    </source>
</evidence>
<sequence length="345" mass="39120">MARQRQILALCVSALLGILLLLRHHLRDLSEVARTYATFYPHLAHHPETLHRYRPANNPPTPRHEIELAPAIIHQIFLTEGRDAPLAKYEAGITSCQAVNPDWTHYLWTDGNATTFVAAHYPEILPHYEGYKQSIQRANILRYALLDHFGGVYLDLDITCLQPLDDLRLLSFVTPGAYPAGVNNAFILSRPHHGFLQHLLDGVESRDLLWGMPYIENMLSTGCMFFSNRWMSYVRSLSAHSGDEERVFILADQTGDIEPHMLRGKVTTPLFTHGGASSWHGWDAAAIVMIGKHYYYFAAFLGCVFSLAVLSIRRCTKSRPVVSRRWRRSMDKTGDSEALVGVKER</sequence>
<keyword evidence="3" id="KW-0812">Transmembrane</keyword>
<dbReference type="Pfam" id="PF04488">
    <property type="entry name" value="Gly_transf_sug"/>
    <property type="match status" value="1"/>
</dbReference>
<protein>
    <recommendedName>
        <fullName evidence="7">Glycosyltransferase family 32 protein</fullName>
    </recommendedName>
</protein>
<dbReference type="PANTHER" id="PTHR32385:SF15">
    <property type="entry name" value="INOSITOL PHOSPHOCERAMIDE MANNOSYLTRANSFERASE 1"/>
    <property type="match status" value="1"/>
</dbReference>
<dbReference type="GO" id="GO:0000030">
    <property type="term" value="F:mannosyltransferase activity"/>
    <property type="evidence" value="ECO:0007669"/>
    <property type="project" value="TreeGrafter"/>
</dbReference>
<accession>A0AAJ0LWY2</accession>
<feature type="chain" id="PRO_5042532896" description="Glycosyltransferase family 32 protein" evidence="4">
    <location>
        <begin position="18"/>
        <end position="345"/>
    </location>
</feature>
<evidence type="ECO:0000256" key="1">
    <source>
        <dbReference type="ARBA" id="ARBA00009003"/>
    </source>
</evidence>
<dbReference type="GO" id="GO:0051999">
    <property type="term" value="P:mannosyl-inositol phosphorylceramide biosynthetic process"/>
    <property type="evidence" value="ECO:0007669"/>
    <property type="project" value="TreeGrafter"/>
</dbReference>
<dbReference type="InterPro" id="IPR051706">
    <property type="entry name" value="Glycosyltransferase_domain"/>
</dbReference>
<keyword evidence="2" id="KW-0808">Transferase</keyword>
<evidence type="ECO:0008006" key="7">
    <source>
        <dbReference type="Google" id="ProtNLM"/>
    </source>
</evidence>
<dbReference type="PANTHER" id="PTHR32385">
    <property type="entry name" value="MANNOSYL PHOSPHORYLINOSITOL CERAMIDE SYNTHASE"/>
    <property type="match status" value="1"/>
</dbReference>
<proteinExistence type="inferred from homology"/>
<evidence type="ECO:0000313" key="6">
    <source>
        <dbReference type="Proteomes" id="UP001271007"/>
    </source>
</evidence>
<gene>
    <name evidence="5" type="ORF">LTR09_001376</name>
</gene>
<dbReference type="InterPro" id="IPR007577">
    <property type="entry name" value="GlycoTrfase_DXD_sugar-bd_CS"/>
</dbReference>
<name>A0AAJ0LWY2_9PEZI</name>
<comment type="caution">
    <text evidence="5">The sequence shown here is derived from an EMBL/GenBank/DDBJ whole genome shotgun (WGS) entry which is preliminary data.</text>
</comment>
<dbReference type="Proteomes" id="UP001271007">
    <property type="component" value="Unassembled WGS sequence"/>
</dbReference>
<feature type="transmembrane region" description="Helical" evidence="3">
    <location>
        <begin position="294"/>
        <end position="312"/>
    </location>
</feature>
<dbReference type="Gene3D" id="3.90.550.20">
    <property type="match status" value="1"/>
</dbReference>
<feature type="signal peptide" evidence="4">
    <location>
        <begin position="1"/>
        <end position="17"/>
    </location>
</feature>